<accession>A0A1I7Z8U4</accession>
<feature type="disulfide bond" evidence="25">
    <location>
        <begin position="345"/>
        <end position="368"/>
    </location>
</feature>
<evidence type="ECO:0000256" key="11">
    <source>
        <dbReference type="ARBA" id="ARBA00022968"/>
    </source>
</evidence>
<feature type="binding site" evidence="24">
    <location>
        <position position="271"/>
    </location>
    <ligand>
        <name>Mn(2+)</name>
        <dbReference type="ChEBI" id="CHEBI:29035"/>
    </ligand>
</feature>
<reference evidence="28" key="1">
    <citation type="submission" date="2016-11" db="UniProtKB">
        <authorList>
            <consortium name="WormBaseParasite"/>
        </authorList>
    </citation>
    <scope>IDENTIFICATION</scope>
</reference>
<comment type="pathway">
    <text evidence="3">Protein modification; protein glycosylation.</text>
</comment>
<evidence type="ECO:0000256" key="3">
    <source>
        <dbReference type="ARBA" id="ARBA00004922"/>
    </source>
</evidence>
<protein>
    <recommendedName>
        <fullName evidence="6">Alpha-1,6-mannosyl-glycoprotein 2-beta-N-acetylglucosaminyltransferase</fullName>
        <ecNumber evidence="5">2.4.1.143</ecNumber>
    </recommendedName>
    <alternativeName>
        <fullName evidence="21">Beta-1,2-N-acetylglucosaminyltransferase II</fullName>
    </alternativeName>
    <alternativeName>
        <fullName evidence="20">GlcNAc-T II</fullName>
    </alternativeName>
    <alternativeName>
        <fullName evidence="19">Mannoside acetylglucosaminyltransferase 2</fullName>
    </alternativeName>
    <alternativeName>
        <fullName evidence="18">N-glycosyl-oligosaccharide-glycoprotein N-acetylglucosaminyltransferase II</fullName>
    </alternativeName>
</protein>
<name>A0A1I7Z8U4_9BILA</name>
<dbReference type="GO" id="GO:0005795">
    <property type="term" value="C:Golgi stack"/>
    <property type="evidence" value="ECO:0007669"/>
    <property type="project" value="InterPro"/>
</dbReference>
<evidence type="ECO:0000256" key="2">
    <source>
        <dbReference type="ARBA" id="ARBA00004323"/>
    </source>
</evidence>
<dbReference type="GO" id="GO:0006487">
    <property type="term" value="P:protein N-linked glycosylation"/>
    <property type="evidence" value="ECO:0007669"/>
    <property type="project" value="TreeGrafter"/>
</dbReference>
<keyword evidence="11" id="KW-0735">Signal-anchor</keyword>
<dbReference type="SUPFAM" id="SSF53448">
    <property type="entry name" value="Nucleotide-diphospho-sugar transferases"/>
    <property type="match status" value="1"/>
</dbReference>
<evidence type="ECO:0000313" key="28">
    <source>
        <dbReference type="WBParaSite" id="L893_g23753.t1"/>
    </source>
</evidence>
<keyword evidence="8" id="KW-0808">Transferase</keyword>
<feature type="binding site" evidence="24">
    <location>
        <position position="385"/>
    </location>
    <ligand>
        <name>Mn(2+)</name>
        <dbReference type="ChEBI" id="CHEBI:29035"/>
    </ligand>
</feature>
<dbReference type="GO" id="GO:0009312">
    <property type="term" value="P:oligosaccharide biosynthetic process"/>
    <property type="evidence" value="ECO:0007669"/>
    <property type="project" value="InterPro"/>
</dbReference>
<dbReference type="WBParaSite" id="L893_g23753.t1">
    <property type="protein sequence ID" value="L893_g23753.t1"/>
    <property type="gene ID" value="L893_g23753"/>
</dbReference>
<dbReference type="PANTHER" id="PTHR12871">
    <property type="entry name" value="BETA-1,2-N-ACETYLGLUCOSAMINYLTRANSFERASE II"/>
    <property type="match status" value="1"/>
</dbReference>
<keyword evidence="12 26" id="KW-1133">Transmembrane helix</keyword>
<evidence type="ECO:0000256" key="16">
    <source>
        <dbReference type="ARBA" id="ARBA00023180"/>
    </source>
</evidence>
<evidence type="ECO:0000256" key="4">
    <source>
        <dbReference type="ARBA" id="ARBA00011011"/>
    </source>
</evidence>
<keyword evidence="10 24" id="KW-0479">Metal-binding</keyword>
<evidence type="ECO:0000256" key="24">
    <source>
        <dbReference type="PIRSR" id="PIRSR607754-2"/>
    </source>
</evidence>
<evidence type="ECO:0000256" key="14">
    <source>
        <dbReference type="ARBA" id="ARBA00023136"/>
    </source>
</evidence>
<dbReference type="PANTHER" id="PTHR12871:SF0">
    <property type="entry name" value="ALPHA-1,6-MANNOSYL-GLYCOPROTEIN 2-BETA-N-ACETYLGLUCOSAMINYLTRANSFERASE"/>
    <property type="match status" value="1"/>
</dbReference>
<feature type="disulfide bond" evidence="25">
    <location>
        <begin position="350"/>
        <end position="449"/>
    </location>
</feature>
<dbReference type="Proteomes" id="UP000095287">
    <property type="component" value="Unplaced"/>
</dbReference>
<evidence type="ECO:0000256" key="6">
    <source>
        <dbReference type="ARBA" id="ARBA00014817"/>
    </source>
</evidence>
<feature type="disulfide bond" evidence="25">
    <location>
        <begin position="293"/>
        <end position="296"/>
    </location>
</feature>
<keyword evidence="9 26" id="KW-0812">Transmembrane</keyword>
<dbReference type="GO" id="GO:0000139">
    <property type="term" value="C:Golgi membrane"/>
    <property type="evidence" value="ECO:0007669"/>
    <property type="project" value="UniProtKB-SubCell"/>
</dbReference>
<evidence type="ECO:0000256" key="7">
    <source>
        <dbReference type="ARBA" id="ARBA00022676"/>
    </source>
</evidence>
<evidence type="ECO:0000256" key="12">
    <source>
        <dbReference type="ARBA" id="ARBA00022989"/>
    </source>
</evidence>
<dbReference type="Pfam" id="PF05060">
    <property type="entry name" value="MGAT2"/>
    <property type="match status" value="1"/>
</dbReference>
<evidence type="ECO:0000256" key="18">
    <source>
        <dbReference type="ARBA" id="ARBA00029663"/>
    </source>
</evidence>
<evidence type="ECO:0000256" key="20">
    <source>
        <dbReference type="ARBA" id="ARBA00032552"/>
    </source>
</evidence>
<evidence type="ECO:0000256" key="10">
    <source>
        <dbReference type="ARBA" id="ARBA00022723"/>
    </source>
</evidence>
<keyword evidence="13" id="KW-0333">Golgi apparatus</keyword>
<keyword evidence="17 24" id="KW-0464">Manganese</keyword>
<comment type="similarity">
    <text evidence="4">Belongs to the glycosyltransferase 16 (GT16) protein family.</text>
</comment>
<evidence type="ECO:0000256" key="23">
    <source>
        <dbReference type="PIRSR" id="PIRSR607754-1"/>
    </source>
</evidence>
<evidence type="ECO:0000256" key="19">
    <source>
        <dbReference type="ARBA" id="ARBA00031203"/>
    </source>
</evidence>
<keyword evidence="14 26" id="KW-0472">Membrane</keyword>
<evidence type="ECO:0000256" key="5">
    <source>
        <dbReference type="ARBA" id="ARBA00012613"/>
    </source>
</evidence>
<evidence type="ECO:0000256" key="21">
    <source>
        <dbReference type="ARBA" id="ARBA00032915"/>
    </source>
</evidence>
<keyword evidence="7" id="KW-0328">Glycosyltransferase</keyword>
<evidence type="ECO:0000256" key="13">
    <source>
        <dbReference type="ARBA" id="ARBA00023034"/>
    </source>
</evidence>
<dbReference type="InterPro" id="IPR007754">
    <property type="entry name" value="GlcNAc_II"/>
</dbReference>
<feature type="binding site" evidence="23">
    <location>
        <begin position="133"/>
        <end position="137"/>
    </location>
    <ligand>
        <name>substrate</name>
    </ligand>
</feature>
<comment type="subcellular location">
    <subcellularLocation>
        <location evidence="2">Golgi apparatus membrane</location>
        <topology evidence="2">Single-pass type II membrane protein</topology>
    </subcellularLocation>
</comment>
<dbReference type="UniPathway" id="UPA00378"/>
<feature type="disulfide bond" evidence="25">
    <location>
        <begin position="206"/>
        <end position="220"/>
    </location>
</feature>
<evidence type="ECO:0000256" key="22">
    <source>
        <dbReference type="ARBA" id="ARBA00093257"/>
    </source>
</evidence>
<feature type="transmembrane region" description="Helical" evidence="26">
    <location>
        <begin position="7"/>
        <end position="27"/>
    </location>
</feature>
<dbReference type="AlphaFoldDB" id="A0A1I7Z8U4"/>
<evidence type="ECO:0000256" key="25">
    <source>
        <dbReference type="PIRSR" id="PIRSR607754-3"/>
    </source>
</evidence>
<sequence length="460" mass="52756">MISRRRFMRLFNAIIVLSFIGLIVVFIQKPYLPQNDVVDAGQPYIDESRTEAHADSWAFTKFLSPEVSLNESIGSSLHTLLGNGSASNFSLQGAPLSSEQILSSVNFLNDNHEVLNINLFGPVSNVRNVIVVQVHSRIEYLRYLIDTLSKVKGIEEALLIFSHDLSSSAINELVRSIRFCRVIQIFYPYNIQIFATVYPGQDPNDCPEKIGKVAAEKLGCKNWQHPDKYGNYRVAKLTQIKHHWWWKVNYVFDGILKKYGLNSYVILLEEDHYVSPDFLHVLNMLIENREKYCPTCEVLSLGFYLKNYKSYHADIDKLGVHPWFSSKHNMGMAINLDTWESIRNCSKMFCSYDDYNWDWSLLQVSLKCMAKKMRVIFTKAPRVLHVGDCGVHTHRCAVHNAAEAASQLFQQVRESLFPTSMSVKETSRRMLKPSKPNGGWGDVRDHELCLKNSYPFANNP</sequence>
<dbReference type="GO" id="GO:0008455">
    <property type="term" value="F:alpha-1,6-mannosylglycoprotein 2-beta-N-acetylglucosaminyltransferase activity"/>
    <property type="evidence" value="ECO:0007669"/>
    <property type="project" value="UniProtKB-EC"/>
</dbReference>
<dbReference type="Gene3D" id="3.90.550.10">
    <property type="entry name" value="Spore Coat Polysaccharide Biosynthesis Protein SpsA, Chain A"/>
    <property type="match status" value="1"/>
</dbReference>
<dbReference type="InterPro" id="IPR029044">
    <property type="entry name" value="Nucleotide-diphossugar_trans"/>
</dbReference>
<evidence type="ECO:0000256" key="8">
    <source>
        <dbReference type="ARBA" id="ARBA00022679"/>
    </source>
</evidence>
<evidence type="ECO:0000256" key="15">
    <source>
        <dbReference type="ARBA" id="ARBA00023157"/>
    </source>
</evidence>
<evidence type="ECO:0000313" key="27">
    <source>
        <dbReference type="Proteomes" id="UP000095287"/>
    </source>
</evidence>
<organism evidence="27 28">
    <name type="scientific">Steinernema glaseri</name>
    <dbReference type="NCBI Taxonomy" id="37863"/>
    <lineage>
        <taxon>Eukaryota</taxon>
        <taxon>Metazoa</taxon>
        <taxon>Ecdysozoa</taxon>
        <taxon>Nematoda</taxon>
        <taxon>Chromadorea</taxon>
        <taxon>Rhabditida</taxon>
        <taxon>Tylenchina</taxon>
        <taxon>Panagrolaimomorpha</taxon>
        <taxon>Strongyloidoidea</taxon>
        <taxon>Steinernematidae</taxon>
        <taxon>Steinernema</taxon>
    </lineage>
</organism>
<comment type="cofactor">
    <cofactor evidence="1 24">
        <name>Mn(2+)</name>
        <dbReference type="ChEBI" id="CHEBI:29035"/>
    </cofactor>
</comment>
<keyword evidence="27" id="KW-1185">Reference proteome</keyword>
<comment type="catalytic activity">
    <reaction evidence="22">
        <text>an N(4)-{beta-D-GlcNAc-(1-&gt;2)-alpha-D-Man-(1-&gt;3)-[alpha-D-Man-(1-&gt;6)]-beta-D-Man-(1-&gt;4)-beta-D-GlcNAc-(1-&gt;4)-beta-D-GlcNAc}-L-asparaginyl-[protein] + UDP-N-acetyl-alpha-D-glucosamine = N(4)-{beta-D-GlcNAc-(1-&gt;2)-alpha-D-Man-(1-&gt;3)-[beta-D-GlcNAc-(1-&gt;2)-alpha-D-Man-(1-&gt;6)]-beta-D-Man-(1-&gt;4)-beta-D-GlcNAc-(1-&gt;4)-beta-D-GlcNAc}-L-asparaginyl-[protein] + UDP + H(+)</text>
        <dbReference type="Rhea" id="RHEA:12941"/>
        <dbReference type="Rhea" id="RHEA-COMP:13526"/>
        <dbReference type="Rhea" id="RHEA-COMP:14369"/>
        <dbReference type="ChEBI" id="CHEBI:15378"/>
        <dbReference type="ChEBI" id="CHEBI:57705"/>
        <dbReference type="ChEBI" id="CHEBI:58223"/>
        <dbReference type="ChEBI" id="CHEBI:60615"/>
        <dbReference type="ChEBI" id="CHEBI:60651"/>
        <dbReference type="EC" id="2.4.1.143"/>
    </reaction>
</comment>
<dbReference type="EC" id="2.4.1.143" evidence="5"/>
<dbReference type="GO" id="GO:0046872">
    <property type="term" value="F:metal ion binding"/>
    <property type="evidence" value="ECO:0007669"/>
    <property type="project" value="UniProtKB-KW"/>
</dbReference>
<proteinExistence type="inferred from homology"/>
<evidence type="ECO:0000256" key="1">
    <source>
        <dbReference type="ARBA" id="ARBA00001936"/>
    </source>
</evidence>
<evidence type="ECO:0000256" key="26">
    <source>
        <dbReference type="SAM" id="Phobius"/>
    </source>
</evidence>
<keyword evidence="16" id="KW-0325">Glycoprotein</keyword>
<feature type="binding site" evidence="23">
    <location>
        <begin position="239"/>
        <end position="243"/>
    </location>
    <ligand>
        <name>substrate</name>
    </ligand>
</feature>
<evidence type="ECO:0000256" key="17">
    <source>
        <dbReference type="ARBA" id="ARBA00023211"/>
    </source>
</evidence>
<feature type="binding site" evidence="23">
    <location>
        <position position="164"/>
    </location>
    <ligand>
        <name>substrate</name>
    </ligand>
</feature>
<evidence type="ECO:0000256" key="9">
    <source>
        <dbReference type="ARBA" id="ARBA00022692"/>
    </source>
</evidence>
<keyword evidence="15 25" id="KW-1015">Disulfide bond</keyword>